<evidence type="ECO:0000313" key="6">
    <source>
        <dbReference type="Proteomes" id="UP000557656"/>
    </source>
</evidence>
<proteinExistence type="predicted"/>
<keyword evidence="6" id="KW-1185">Reference proteome</keyword>
<dbReference type="Proteomes" id="UP000557656">
    <property type="component" value="Unassembled WGS sequence"/>
</dbReference>
<evidence type="ECO:0000256" key="1">
    <source>
        <dbReference type="SAM" id="MobiDB-lite"/>
    </source>
</evidence>
<evidence type="ECO:0000313" key="4">
    <source>
        <dbReference type="EMBL" id="NVP33234.1"/>
    </source>
</evidence>
<evidence type="ECO:0000313" key="3">
    <source>
        <dbReference type="EMBL" id="NNG55433.1"/>
    </source>
</evidence>
<protein>
    <submittedName>
        <fullName evidence="3">BcpO-related WXXGXW repeat protein</fullName>
    </submittedName>
    <submittedName>
        <fullName evidence="4">YXWGXW repeat-containing protein</fullName>
    </submittedName>
</protein>
<evidence type="ECO:0000313" key="5">
    <source>
        <dbReference type="Proteomes" id="UP000531581"/>
    </source>
</evidence>
<dbReference type="AlphaFoldDB" id="A0A7Y7QYS6"/>
<feature type="chain" id="PRO_5031090933" evidence="2">
    <location>
        <begin position="24"/>
        <end position="317"/>
    </location>
</feature>
<keyword evidence="2" id="KW-0732">Signal</keyword>
<accession>A0A7Y7QYS6</accession>
<dbReference type="EMBL" id="JABEOV010000028">
    <property type="protein sequence ID" value="NNG55433.1"/>
    <property type="molecule type" value="Genomic_DNA"/>
</dbReference>
<feature type="region of interest" description="Disordered" evidence="1">
    <location>
        <begin position="284"/>
        <end position="317"/>
    </location>
</feature>
<dbReference type="EMBL" id="JABYQV010000029">
    <property type="protein sequence ID" value="NVP33234.1"/>
    <property type="molecule type" value="Genomic_DNA"/>
</dbReference>
<dbReference type="RefSeq" id="WP_061780891.1">
    <property type="nucleotide sequence ID" value="NZ_JABEOV010000028.1"/>
</dbReference>
<sequence length="317" mass="34473">MTRIILAAGFTAMALLTTAPAAAQLSVGISVRLAPPPLPVYAQPPLPGPDYVWTPGYWAWDDLAGAYYWVPGNWMLAPRPGLLWTPPWWGWQDGLYVFHSGYWGPHVGFYGGVPYGFGYTGFGFHGGYWQGNHFAYNATVTNITNVHVTHIYRQNVVVNHITRVSYNGGPGGVSARPTPQELMAAHEMHVAAPLHPMPPMTAMRPTPHGFVPPNRGPAAMPMAAPMPVVQRGHGAPAPMIDARPVPFARPLTAWRAPLPPQRSAATWSDGGYSARPMAMTRPTLAPHGYAPPRVVFRPAPRPPAPPRPPHGDHHRHG</sequence>
<reference evidence="5 6" key="1">
    <citation type="submission" date="2020-05" db="EMBL/GenBank/DDBJ databases">
        <title>Draft Genome Sequences of Sphingomonas sp. Isolated from the International Space Station.</title>
        <authorList>
            <person name="Bijlani S."/>
            <person name="Singh N.K."/>
            <person name="Mason C.E."/>
            <person name="Wang C.C."/>
            <person name="Venkateswaran K."/>
        </authorList>
    </citation>
    <scope>NUCLEOTIDE SEQUENCE [LARGE SCALE GENOMIC DNA]</scope>
    <source>
        <strain evidence="3 6">IIF7SW-B5</strain>
        <strain evidence="4">ISS-IIF7SWP</strain>
    </source>
</reference>
<dbReference type="InterPro" id="IPR024447">
    <property type="entry name" value="YXWGXW_rpt"/>
</dbReference>
<dbReference type="GeneID" id="78487341"/>
<feature type="signal peptide" evidence="2">
    <location>
        <begin position="1"/>
        <end position="23"/>
    </location>
</feature>
<feature type="compositionally biased region" description="Pro residues" evidence="1">
    <location>
        <begin position="299"/>
        <end position="308"/>
    </location>
</feature>
<dbReference type="Proteomes" id="UP000531581">
    <property type="component" value="Unassembled WGS sequence"/>
</dbReference>
<organism evidence="4 5">
    <name type="scientific">Sphingomonas sanguinis</name>
    <dbReference type="NCBI Taxonomy" id="33051"/>
    <lineage>
        <taxon>Bacteria</taxon>
        <taxon>Pseudomonadati</taxon>
        <taxon>Pseudomonadota</taxon>
        <taxon>Alphaproteobacteria</taxon>
        <taxon>Sphingomonadales</taxon>
        <taxon>Sphingomonadaceae</taxon>
        <taxon>Sphingomonas</taxon>
    </lineage>
</organism>
<gene>
    <name evidence="3" type="ORF">HKX05_19000</name>
    <name evidence="4" type="ORF">HLV41_19550</name>
</gene>
<name>A0A7Y7QYS6_9SPHN</name>
<comment type="caution">
    <text evidence="4">The sequence shown here is derived from an EMBL/GenBank/DDBJ whole genome shotgun (WGS) entry which is preliminary data.</text>
</comment>
<dbReference type="Pfam" id="PF12779">
    <property type="entry name" value="WXXGXW"/>
    <property type="match status" value="1"/>
</dbReference>
<evidence type="ECO:0000256" key="2">
    <source>
        <dbReference type="SAM" id="SignalP"/>
    </source>
</evidence>